<evidence type="ECO:0000313" key="1">
    <source>
        <dbReference type="EMBL" id="KAJ1900992.1"/>
    </source>
</evidence>
<proteinExistence type="predicted"/>
<organism evidence="1 2">
    <name type="scientific">Kickxella alabastrina</name>
    <dbReference type="NCBI Taxonomy" id="61397"/>
    <lineage>
        <taxon>Eukaryota</taxon>
        <taxon>Fungi</taxon>
        <taxon>Fungi incertae sedis</taxon>
        <taxon>Zoopagomycota</taxon>
        <taxon>Kickxellomycotina</taxon>
        <taxon>Kickxellomycetes</taxon>
        <taxon>Kickxellales</taxon>
        <taxon>Kickxellaceae</taxon>
        <taxon>Kickxella</taxon>
    </lineage>
</organism>
<evidence type="ECO:0000313" key="2">
    <source>
        <dbReference type="Proteomes" id="UP001150581"/>
    </source>
</evidence>
<protein>
    <submittedName>
        <fullName evidence="1">Phosphatase 2C</fullName>
        <ecNumber evidence="1">3.1.3.16</ecNumber>
    </submittedName>
</protein>
<comment type="caution">
    <text evidence="1">The sequence shown here is derived from an EMBL/GenBank/DDBJ whole genome shotgun (WGS) entry which is preliminary data.</text>
</comment>
<keyword evidence="1" id="KW-0378">Hydrolase</keyword>
<name>A0ACC1IU83_9FUNG</name>
<dbReference type="Proteomes" id="UP001150581">
    <property type="component" value="Unassembled WGS sequence"/>
</dbReference>
<reference evidence="1" key="1">
    <citation type="submission" date="2022-07" db="EMBL/GenBank/DDBJ databases">
        <title>Phylogenomic reconstructions and comparative analyses of Kickxellomycotina fungi.</title>
        <authorList>
            <person name="Reynolds N.K."/>
            <person name="Stajich J.E."/>
            <person name="Barry K."/>
            <person name="Grigoriev I.V."/>
            <person name="Crous P."/>
            <person name="Smith M.E."/>
        </authorList>
    </citation>
    <scope>NUCLEOTIDE SEQUENCE</scope>
    <source>
        <strain evidence="1">Benny 63K</strain>
    </source>
</reference>
<dbReference type="EC" id="3.1.3.16" evidence="1"/>
<sequence>MAEIKQTEQNHQHPIHAPPVITASDSTDRPTVLTNLAPATMDTEITKSRNNDNDSDSDSDSDSGNDNDNDNDIGSPAVVNVEGDNPVISNTSTFPAASTIHPPARLQRTSIPPPIDTENASKDADNTLRSRLLSTLSSSSLATDQPAIAVPELLFDASESITAAEKLAPPDAVDAANATAATGISGGPDPAQCKHIGVSFSKNRRYRRTMEDAHYHKYDFDGIRGQCFMAIFDGHAGRQAAQWCGDNFSELKRERPELPVPELLNETFVEADRRLAADVKTNSGCTAVVAYLEIRDIPVDSDSVSSTDDADDAPSKSPATRQQRTLYCANAGDARAVLSRGGNAARLTYDHKGDDVHEIERISESGGYVFNGRVNVTRSLGDPGLKQFVIGNPFTTETILNDDDDILILACDGLWDVCSDQEAVDIIHTAADPTHASQILLDYALHNESMDNVTVMVLRMQPPPHSESS</sequence>
<accession>A0ACC1IU83</accession>
<dbReference type="EMBL" id="JANBPG010000050">
    <property type="protein sequence ID" value="KAJ1900992.1"/>
    <property type="molecule type" value="Genomic_DNA"/>
</dbReference>
<gene>
    <name evidence="1" type="ORF">LPJ66_001097</name>
</gene>
<keyword evidence="2" id="KW-1185">Reference proteome</keyword>